<dbReference type="RefSeq" id="WP_232578343.1">
    <property type="nucleotide sequence ID" value="NZ_CBCPIA010000001.1"/>
</dbReference>
<dbReference type="EMBL" id="WMCP01000001">
    <property type="protein sequence ID" value="MCF2300541.1"/>
    <property type="molecule type" value="Genomic_DNA"/>
</dbReference>
<proteinExistence type="predicted"/>
<comment type="caution">
    <text evidence="1">The sequence shown here is derived from an EMBL/GenBank/DDBJ whole genome shotgun (WGS) entry which is preliminary data.</text>
</comment>
<dbReference type="AlphaFoldDB" id="A0AAW4ZKT3"/>
<name>A0AAW4ZKT3_PHOPO</name>
<reference evidence="1" key="1">
    <citation type="submission" date="2019-11" db="EMBL/GenBank/DDBJ databases">
        <title>Comparative genomics of photobacteria reveal adaptation to distinct habitats.</title>
        <authorList>
            <person name="Fuertes-Perez S."/>
            <person name="Hilgarth M."/>
            <person name="Vogel R.F."/>
        </authorList>
    </citation>
    <scope>NUCLEOTIDE SEQUENCE</scope>
    <source>
        <strain evidence="1">TMW2.2145</strain>
    </source>
</reference>
<gene>
    <name evidence="1" type="ORF">GLP33_02160</name>
</gene>
<evidence type="ECO:0008006" key="3">
    <source>
        <dbReference type="Google" id="ProtNLM"/>
    </source>
</evidence>
<protein>
    <recommendedName>
        <fullName evidence="3">Transcriptional regulator VspR</fullName>
    </recommendedName>
</protein>
<accession>A0AAW4ZKT3</accession>
<organism evidence="1 2">
    <name type="scientific">Photobacterium phosphoreum</name>
    <dbReference type="NCBI Taxonomy" id="659"/>
    <lineage>
        <taxon>Bacteria</taxon>
        <taxon>Pseudomonadati</taxon>
        <taxon>Pseudomonadota</taxon>
        <taxon>Gammaproteobacteria</taxon>
        <taxon>Vibrionales</taxon>
        <taxon>Vibrionaceae</taxon>
        <taxon>Photobacterium</taxon>
    </lineage>
</organism>
<evidence type="ECO:0000313" key="1">
    <source>
        <dbReference type="EMBL" id="MCF2300541.1"/>
    </source>
</evidence>
<sequence length="180" mass="21234">MKLEIPLNELIYNLLITHDLDGFSTVELRHYAYERLYSGLAIEELRQQIYRQIYLLTERGFLRKEGEKSSRNIRYYKTSLFPEVCFVPSKRTTIPFFELKENDNKEKECFFVKLQHDKSLCEDEYQVVLSEVEEFQRLLNHYPSKVSILESLHQEALTRLTELKGKISALTKVAAMSTVS</sequence>
<evidence type="ECO:0000313" key="2">
    <source>
        <dbReference type="Proteomes" id="UP000813876"/>
    </source>
</evidence>
<dbReference type="Proteomes" id="UP000813876">
    <property type="component" value="Unassembled WGS sequence"/>
</dbReference>